<dbReference type="Proteomes" id="UP000294662">
    <property type="component" value="Unassembled WGS sequence"/>
</dbReference>
<dbReference type="EMBL" id="SMFP01000002">
    <property type="protein sequence ID" value="TDE40323.1"/>
    <property type="molecule type" value="Genomic_DNA"/>
</dbReference>
<dbReference type="AlphaFoldDB" id="A0A4R5EZ53"/>
<sequence length="220" mass="22665">MADSSDIDMFGAAIDGVESGLGAASDMAASFESELSRMRSALAATGRDVATLERGFSSGLRRAFDGVVFDGKSLSEALDGLARTMVQTTYSAAIRPVTSHFGEMLGNGVRSLVEGLLPFESGAGFAQGRVMPFASGGVVRNATLFPMRGATGLMGEAGPEAILPLARGRDGKLGVRSGGGSANVSLVMNVSTPDVGGFQRSRGQIAAQMRRALDRGARNL</sequence>
<comment type="caution">
    <text evidence="1">The sequence shown here is derived from an EMBL/GenBank/DDBJ whole genome shotgun (WGS) entry which is preliminary data.</text>
</comment>
<dbReference type="RefSeq" id="WP_132827580.1">
    <property type="nucleotide sequence ID" value="NZ_SMFP01000002.1"/>
</dbReference>
<organism evidence="1 2">
    <name type="scientific">Antarcticimicrobium sediminis</name>
    <dbReference type="NCBI Taxonomy" id="2546227"/>
    <lineage>
        <taxon>Bacteria</taxon>
        <taxon>Pseudomonadati</taxon>
        <taxon>Pseudomonadota</taxon>
        <taxon>Alphaproteobacteria</taxon>
        <taxon>Rhodobacterales</taxon>
        <taxon>Paracoccaceae</taxon>
        <taxon>Antarcticimicrobium</taxon>
    </lineage>
</organism>
<gene>
    <name evidence="1" type="ORF">E1B25_05070</name>
</gene>
<reference evidence="1 2" key="1">
    <citation type="submission" date="2019-03" db="EMBL/GenBank/DDBJ databases">
        <authorList>
            <person name="Zhang S."/>
        </authorList>
    </citation>
    <scope>NUCLEOTIDE SEQUENCE [LARGE SCALE GENOMIC DNA]</scope>
    <source>
        <strain evidence="1 2">S4J41</strain>
    </source>
</reference>
<accession>A0A4R5EZ53</accession>
<keyword evidence="2" id="KW-1185">Reference proteome</keyword>
<proteinExistence type="predicted"/>
<evidence type="ECO:0000313" key="1">
    <source>
        <dbReference type="EMBL" id="TDE40323.1"/>
    </source>
</evidence>
<dbReference type="OrthoDB" id="8448547at2"/>
<name>A0A4R5EZ53_9RHOB</name>
<protein>
    <submittedName>
        <fullName evidence="1">Phage tail tape measure protein</fullName>
    </submittedName>
</protein>
<evidence type="ECO:0000313" key="2">
    <source>
        <dbReference type="Proteomes" id="UP000294662"/>
    </source>
</evidence>